<dbReference type="InterPro" id="IPR018376">
    <property type="entry name" value="Enoyl-CoA_hyd/isom_CS"/>
</dbReference>
<dbReference type="PANTHER" id="PTHR42964">
    <property type="entry name" value="ENOYL-COA HYDRATASE"/>
    <property type="match status" value="1"/>
</dbReference>
<dbReference type="GO" id="GO:0003824">
    <property type="term" value="F:catalytic activity"/>
    <property type="evidence" value="ECO:0007669"/>
    <property type="project" value="InterPro"/>
</dbReference>
<name>A0A2W5Q485_RHOSU</name>
<dbReference type="EMBL" id="QFPW01000001">
    <property type="protein sequence ID" value="PZQ52147.1"/>
    <property type="molecule type" value="Genomic_DNA"/>
</dbReference>
<dbReference type="InterPro" id="IPR029045">
    <property type="entry name" value="ClpP/crotonase-like_dom_sf"/>
</dbReference>
<evidence type="ECO:0000256" key="1">
    <source>
        <dbReference type="ARBA" id="ARBA00005254"/>
    </source>
</evidence>
<dbReference type="PROSITE" id="PS00166">
    <property type="entry name" value="ENOYL_COA_HYDRATASE"/>
    <property type="match status" value="1"/>
</dbReference>
<comment type="caution">
    <text evidence="3">The sequence shown here is derived from an EMBL/GenBank/DDBJ whole genome shotgun (WGS) entry which is preliminary data.</text>
</comment>
<comment type="similarity">
    <text evidence="1 2">Belongs to the enoyl-CoA hydratase/isomerase family.</text>
</comment>
<dbReference type="PANTHER" id="PTHR42964:SF1">
    <property type="entry name" value="POLYKETIDE BIOSYNTHESIS ENOYL-COA HYDRATASE PKSH-RELATED"/>
    <property type="match status" value="1"/>
</dbReference>
<dbReference type="CDD" id="cd06558">
    <property type="entry name" value="crotonase-like"/>
    <property type="match status" value="1"/>
</dbReference>
<sequence length="249" mass="26206">MIEAKLDGPVGRLTLNRPEAHNALDAAGLQALRDALADWAGRDGIRALVLTGTGKSFCSGVSLGDVAGLDFATDNPLTRLCDALEEFPAPTIAALNGGVYGGGLELALSCDFRIGVTGMRAFAPPARLGIHYEPAGINRAIQRLGAQMARRIFLLAESFDAPALLQAGFLDHLVEPKALEKKAAELTDTLGQLAPRAVQGMKRTILELSRGALDAEAARARIAGCFASADHAEGLLAQKERRAPVFTGR</sequence>
<dbReference type="SUPFAM" id="SSF52096">
    <property type="entry name" value="ClpP/crotonase"/>
    <property type="match status" value="1"/>
</dbReference>
<dbReference type="InterPro" id="IPR051683">
    <property type="entry name" value="Enoyl-CoA_Hydratase/Isomerase"/>
</dbReference>
<reference evidence="3 4" key="1">
    <citation type="submission" date="2017-08" db="EMBL/GenBank/DDBJ databases">
        <title>Infants hospitalized years apart are colonized by the same room-sourced microbial strains.</title>
        <authorList>
            <person name="Brooks B."/>
            <person name="Olm M.R."/>
            <person name="Firek B.A."/>
            <person name="Baker R."/>
            <person name="Thomas B.C."/>
            <person name="Morowitz M.J."/>
            <person name="Banfield J.F."/>
        </authorList>
    </citation>
    <scope>NUCLEOTIDE SEQUENCE [LARGE SCALE GENOMIC DNA]</scope>
    <source>
        <strain evidence="3">S2_005_002_R2_34</strain>
    </source>
</reference>
<organism evidence="3 4">
    <name type="scientific">Rhodovulum sulfidophilum</name>
    <name type="common">Rhodobacter sulfidophilus</name>
    <dbReference type="NCBI Taxonomy" id="35806"/>
    <lineage>
        <taxon>Bacteria</taxon>
        <taxon>Pseudomonadati</taxon>
        <taxon>Pseudomonadota</taxon>
        <taxon>Alphaproteobacteria</taxon>
        <taxon>Rhodobacterales</taxon>
        <taxon>Paracoccaceae</taxon>
        <taxon>Rhodovulum</taxon>
    </lineage>
</organism>
<dbReference type="Proteomes" id="UP000249185">
    <property type="component" value="Unassembled WGS sequence"/>
</dbReference>
<dbReference type="Gene3D" id="3.90.226.10">
    <property type="entry name" value="2-enoyl-CoA Hydratase, Chain A, domain 1"/>
    <property type="match status" value="1"/>
</dbReference>
<gene>
    <name evidence="3" type="ORF">DI556_00285</name>
</gene>
<accession>A0A2W5Q485</accession>
<evidence type="ECO:0000256" key="2">
    <source>
        <dbReference type="RuleBase" id="RU003707"/>
    </source>
</evidence>
<evidence type="ECO:0000313" key="3">
    <source>
        <dbReference type="EMBL" id="PZQ52147.1"/>
    </source>
</evidence>
<dbReference type="InterPro" id="IPR001753">
    <property type="entry name" value="Enoyl-CoA_hydra/iso"/>
</dbReference>
<proteinExistence type="inferred from homology"/>
<protein>
    <submittedName>
        <fullName evidence="3">3-hydroxybutyryl-CoA dehydratase</fullName>
    </submittedName>
</protein>
<dbReference type="Pfam" id="PF00378">
    <property type="entry name" value="ECH_1"/>
    <property type="match status" value="1"/>
</dbReference>
<evidence type="ECO:0000313" key="4">
    <source>
        <dbReference type="Proteomes" id="UP000249185"/>
    </source>
</evidence>
<dbReference type="AlphaFoldDB" id="A0A2W5Q485"/>